<protein>
    <submittedName>
        <fullName evidence="4">Aminomethyltransferase family protein</fullName>
    </submittedName>
</protein>
<dbReference type="SUPFAM" id="SSF103025">
    <property type="entry name" value="Folate-binding domain"/>
    <property type="match status" value="1"/>
</dbReference>
<proteinExistence type="predicted"/>
<feature type="binding site" evidence="1">
    <location>
        <position position="197"/>
    </location>
    <ligand>
        <name>substrate</name>
    </ligand>
</feature>
<dbReference type="Pfam" id="PF08669">
    <property type="entry name" value="GCV_T_C"/>
    <property type="match status" value="1"/>
</dbReference>
<dbReference type="PANTHER" id="PTHR43757:SF2">
    <property type="entry name" value="AMINOMETHYLTRANSFERASE, MITOCHONDRIAL"/>
    <property type="match status" value="1"/>
</dbReference>
<dbReference type="PANTHER" id="PTHR43757">
    <property type="entry name" value="AMINOMETHYLTRANSFERASE"/>
    <property type="match status" value="1"/>
</dbReference>
<gene>
    <name evidence="4" type="ORF">J1C48_15470</name>
</gene>
<evidence type="ECO:0000256" key="1">
    <source>
        <dbReference type="PIRSR" id="PIRSR006487-1"/>
    </source>
</evidence>
<name>A0A939G2F4_9HYPH</name>
<dbReference type="InterPro" id="IPR029043">
    <property type="entry name" value="GcvT/YgfZ_C"/>
</dbReference>
<feature type="domain" description="Aminomethyltransferase C-terminal" evidence="3">
    <location>
        <begin position="285"/>
        <end position="361"/>
    </location>
</feature>
<evidence type="ECO:0000259" key="3">
    <source>
        <dbReference type="Pfam" id="PF08669"/>
    </source>
</evidence>
<dbReference type="InterPro" id="IPR027266">
    <property type="entry name" value="TrmE/GcvT-like"/>
</dbReference>
<keyword evidence="5" id="KW-1185">Reference proteome</keyword>
<dbReference type="AlphaFoldDB" id="A0A939G2F4"/>
<dbReference type="Pfam" id="PF01571">
    <property type="entry name" value="GCV_T"/>
    <property type="match status" value="1"/>
</dbReference>
<dbReference type="RefSeq" id="WP_207258899.1">
    <property type="nucleotide sequence ID" value="NZ_JAFMPP010000015.1"/>
</dbReference>
<dbReference type="PIRSF" id="PIRSF006487">
    <property type="entry name" value="GcvT"/>
    <property type="match status" value="1"/>
</dbReference>
<dbReference type="SUPFAM" id="SSF101790">
    <property type="entry name" value="Aminomethyltransferase beta-barrel domain"/>
    <property type="match status" value="1"/>
</dbReference>
<accession>A0A939G2F4</accession>
<sequence>MAEITRHSALEERHRALGSTLDGEWNGMPLPQTYATDPDDEVVAVRTKAGLFDVTALRMIDVRGSDSVRALNHMLTSNVAKLKPGQSAISNIVDANGSLIDDVLVYRDAPDIFRLSHGGGDLENVIATFFDGLDASWEKNDDVHILSLQGPSSLATLNPHTSFDLSRLSYFEHAETLLFDTPVSIGRGGYSAELGFEVFCRRADAVAMWDAILAAGAPFDVIPVSWACLDIVRVEGALLFFPFDMPEGDTSPFEVGAEWTIDLDKPDFYGKSALLKRKAEIRCAQVGLEIDATIAIEPGARLVKDGETIGTVNSTTYSRYLMKSLALGHVVPQAAAPGTAIQVVSAAGEFAAHVVRTPFYDPLRLRTHPLHERQMP</sequence>
<evidence type="ECO:0000313" key="5">
    <source>
        <dbReference type="Proteomes" id="UP000664122"/>
    </source>
</evidence>
<dbReference type="InterPro" id="IPR013977">
    <property type="entry name" value="GcvT_C"/>
</dbReference>
<organism evidence="4 5">
    <name type="scientific">Jiella flava</name>
    <dbReference type="NCBI Taxonomy" id="2816857"/>
    <lineage>
        <taxon>Bacteria</taxon>
        <taxon>Pseudomonadati</taxon>
        <taxon>Pseudomonadota</taxon>
        <taxon>Alphaproteobacteria</taxon>
        <taxon>Hyphomicrobiales</taxon>
        <taxon>Aurantimonadaceae</taxon>
        <taxon>Jiella</taxon>
    </lineage>
</organism>
<dbReference type="Gene3D" id="3.30.1360.120">
    <property type="entry name" value="Probable tRNA modification gtpase trme, domain 1"/>
    <property type="match status" value="1"/>
</dbReference>
<evidence type="ECO:0000259" key="2">
    <source>
        <dbReference type="Pfam" id="PF01571"/>
    </source>
</evidence>
<dbReference type="EMBL" id="JAFMPP010000015">
    <property type="protein sequence ID" value="MBO0663977.1"/>
    <property type="molecule type" value="Genomic_DNA"/>
</dbReference>
<feature type="domain" description="GCVT N-terminal" evidence="2">
    <location>
        <begin position="12"/>
        <end position="265"/>
    </location>
</feature>
<comment type="caution">
    <text evidence="4">The sequence shown here is derived from an EMBL/GenBank/DDBJ whole genome shotgun (WGS) entry which is preliminary data.</text>
</comment>
<reference evidence="4" key="1">
    <citation type="submission" date="2021-03" db="EMBL/GenBank/DDBJ databases">
        <title>Whole genome sequence of Jiella sp. CQZ9-1.</title>
        <authorList>
            <person name="Tuo L."/>
        </authorList>
    </citation>
    <scope>NUCLEOTIDE SEQUENCE</scope>
    <source>
        <strain evidence="4">CQZ9-1</strain>
    </source>
</reference>
<dbReference type="GO" id="GO:0005829">
    <property type="term" value="C:cytosol"/>
    <property type="evidence" value="ECO:0007669"/>
    <property type="project" value="TreeGrafter"/>
</dbReference>
<dbReference type="InterPro" id="IPR006222">
    <property type="entry name" value="GCVT_N"/>
</dbReference>
<evidence type="ECO:0000313" key="4">
    <source>
        <dbReference type="EMBL" id="MBO0663977.1"/>
    </source>
</evidence>
<dbReference type="Proteomes" id="UP000664122">
    <property type="component" value="Unassembled WGS sequence"/>
</dbReference>
<dbReference type="InterPro" id="IPR028896">
    <property type="entry name" value="GcvT/YgfZ/DmdA"/>
</dbReference>